<evidence type="ECO:0000256" key="3">
    <source>
        <dbReference type="ARBA" id="ARBA00023274"/>
    </source>
</evidence>
<dbReference type="Proteomes" id="UP000648239">
    <property type="component" value="Unassembled WGS sequence"/>
</dbReference>
<dbReference type="GO" id="GO:0022627">
    <property type="term" value="C:cytosolic small ribosomal subunit"/>
    <property type="evidence" value="ECO:0007669"/>
    <property type="project" value="TreeGrafter"/>
</dbReference>
<comment type="similarity">
    <text evidence="1 4 5">Belongs to the bacterial ribosomal protein bS18 family.</text>
</comment>
<sequence length="102" mass="11477">MGDYGGGGGGGGGGGDRGGRPSGNRFGGRKRFLFRRRKYCKFCENKAVYIDYKDLKTLQNYTPERSKILPRRISGNCAKHQRELMRAIKRARMIALLPFTCD</sequence>
<dbReference type="PRINTS" id="PR00974">
    <property type="entry name" value="RIBOSOMALS18"/>
</dbReference>
<dbReference type="HAMAP" id="MF_00270">
    <property type="entry name" value="Ribosomal_bS18"/>
    <property type="match status" value="1"/>
</dbReference>
<dbReference type="InterPro" id="IPR001648">
    <property type="entry name" value="Ribosomal_bS18"/>
</dbReference>
<comment type="subunit">
    <text evidence="4">Part of the 30S ribosomal subunit. Forms a tight heterodimer with protein bS6.</text>
</comment>
<feature type="compositionally biased region" description="Gly residues" evidence="6">
    <location>
        <begin position="1"/>
        <end position="16"/>
    </location>
</feature>
<evidence type="ECO:0000256" key="2">
    <source>
        <dbReference type="ARBA" id="ARBA00022980"/>
    </source>
</evidence>
<dbReference type="Pfam" id="PF01084">
    <property type="entry name" value="Ribosomal_S18"/>
    <property type="match status" value="1"/>
</dbReference>
<gene>
    <name evidence="4" type="primary">rpsR</name>
    <name evidence="7" type="ORF">IFK94_00055</name>
</gene>
<keyword evidence="4" id="KW-0694">RNA-binding</keyword>
<dbReference type="PANTHER" id="PTHR13479:SF40">
    <property type="entry name" value="SMALL RIBOSOMAL SUBUNIT PROTEIN BS18M"/>
    <property type="match status" value="1"/>
</dbReference>
<keyword evidence="3 4" id="KW-0687">Ribonucleoprotein</keyword>
<evidence type="ECO:0000256" key="4">
    <source>
        <dbReference type="HAMAP-Rule" id="MF_00270"/>
    </source>
</evidence>
<evidence type="ECO:0000313" key="8">
    <source>
        <dbReference type="Proteomes" id="UP000648239"/>
    </source>
</evidence>
<evidence type="ECO:0000313" key="7">
    <source>
        <dbReference type="EMBL" id="MBD3866495.1"/>
    </source>
</evidence>
<dbReference type="InterPro" id="IPR036870">
    <property type="entry name" value="Ribosomal_bS18_sf"/>
</dbReference>
<evidence type="ECO:0000256" key="5">
    <source>
        <dbReference type="RuleBase" id="RU003910"/>
    </source>
</evidence>
<feature type="region of interest" description="Disordered" evidence="6">
    <location>
        <begin position="1"/>
        <end position="28"/>
    </location>
</feature>
<keyword evidence="2 4" id="KW-0689">Ribosomal protein</keyword>
<dbReference type="Gene3D" id="4.10.640.10">
    <property type="entry name" value="Ribosomal protein S18"/>
    <property type="match status" value="1"/>
</dbReference>
<dbReference type="EMBL" id="JACXWD010000001">
    <property type="protein sequence ID" value="MBD3866495.1"/>
    <property type="molecule type" value="Genomic_DNA"/>
</dbReference>
<protein>
    <recommendedName>
        <fullName evidence="4">Small ribosomal subunit protein bS18</fullName>
    </recommendedName>
</protein>
<dbReference type="GO" id="GO:0003735">
    <property type="term" value="F:structural constituent of ribosome"/>
    <property type="evidence" value="ECO:0007669"/>
    <property type="project" value="InterPro"/>
</dbReference>
<dbReference type="GO" id="GO:0006412">
    <property type="term" value="P:translation"/>
    <property type="evidence" value="ECO:0007669"/>
    <property type="project" value="UniProtKB-UniRule"/>
</dbReference>
<comment type="caution">
    <text evidence="7">The sequence shown here is derived from an EMBL/GenBank/DDBJ whole genome shotgun (WGS) entry which is preliminary data.</text>
</comment>
<evidence type="ECO:0000256" key="6">
    <source>
        <dbReference type="SAM" id="MobiDB-lite"/>
    </source>
</evidence>
<proteinExistence type="inferred from homology"/>
<reference evidence="7 8" key="1">
    <citation type="submission" date="2020-08" db="EMBL/GenBank/DDBJ databases">
        <title>Acidobacteriota in marine sediments use diverse sulfur dissimilation pathways.</title>
        <authorList>
            <person name="Wasmund K."/>
        </authorList>
    </citation>
    <scope>NUCLEOTIDE SEQUENCE [LARGE SCALE GENOMIC DNA]</scope>
    <source>
        <strain evidence="7">MAG AM4</strain>
    </source>
</reference>
<name>A0A8J7C115_9BACT</name>
<dbReference type="AlphaFoldDB" id="A0A8J7C115"/>
<dbReference type="GO" id="GO:0070181">
    <property type="term" value="F:small ribosomal subunit rRNA binding"/>
    <property type="evidence" value="ECO:0007669"/>
    <property type="project" value="TreeGrafter"/>
</dbReference>
<dbReference type="PANTHER" id="PTHR13479">
    <property type="entry name" value="30S RIBOSOMAL PROTEIN S18"/>
    <property type="match status" value="1"/>
</dbReference>
<comment type="function">
    <text evidence="4">Binds as a heterodimer with protein bS6 to the central domain of the 16S rRNA, where it helps stabilize the platform of the 30S subunit.</text>
</comment>
<evidence type="ECO:0000256" key="1">
    <source>
        <dbReference type="ARBA" id="ARBA00005589"/>
    </source>
</evidence>
<accession>A0A8J7C115</accession>
<dbReference type="SUPFAM" id="SSF46911">
    <property type="entry name" value="Ribosomal protein S18"/>
    <property type="match status" value="1"/>
</dbReference>
<keyword evidence="4" id="KW-0699">rRNA-binding</keyword>
<organism evidence="7 8">
    <name type="scientific">Candidatus Polarisedimenticola svalbardensis</name>
    <dbReference type="NCBI Taxonomy" id="2886004"/>
    <lineage>
        <taxon>Bacteria</taxon>
        <taxon>Pseudomonadati</taxon>
        <taxon>Acidobacteriota</taxon>
        <taxon>Candidatus Polarisedimenticolia</taxon>
        <taxon>Candidatus Polarisedimenticolales</taxon>
        <taxon>Candidatus Polarisedimenticolaceae</taxon>
        <taxon>Candidatus Polarisedimenticola</taxon>
    </lineage>
</organism>
<dbReference type="NCBIfam" id="TIGR00165">
    <property type="entry name" value="S18"/>
    <property type="match status" value="1"/>
</dbReference>